<dbReference type="Proteomes" id="UP001155483">
    <property type="component" value="Unassembled WGS sequence"/>
</dbReference>
<reference evidence="1" key="2">
    <citation type="submission" date="2023-04" db="EMBL/GenBank/DDBJ databases">
        <title>Paracnuella aquatica gen. nov., sp. nov., a member of the family Chitinophagaceae isolated from a hot spring.</title>
        <authorList>
            <person name="Wang C."/>
        </authorList>
    </citation>
    <scope>NUCLEOTIDE SEQUENCE</scope>
    <source>
        <strain evidence="1">LB-8</strain>
    </source>
</reference>
<proteinExistence type="predicted"/>
<sequence length="132" mass="15265">MGLFNFCKKRKTVVHEPSVPKPPVDEQNWTGKDFEFLITGVTDISPDVYDNIMTPNSLTWSKILCDEWPYYQVGEDEYSYSWELPGIQMTFSDDFPYDKAKAVADEVISNLRAAGQDAELIILDKQQLYHFE</sequence>
<organism evidence="1 2">
    <name type="scientific">Paraflavisolibacter caeni</name>
    <dbReference type="NCBI Taxonomy" id="2982496"/>
    <lineage>
        <taxon>Bacteria</taxon>
        <taxon>Pseudomonadati</taxon>
        <taxon>Bacteroidota</taxon>
        <taxon>Chitinophagia</taxon>
        <taxon>Chitinophagales</taxon>
        <taxon>Chitinophagaceae</taxon>
        <taxon>Paraflavisolibacter</taxon>
    </lineage>
</organism>
<accession>A0A9X2XP56</accession>
<evidence type="ECO:0000313" key="1">
    <source>
        <dbReference type="EMBL" id="MCU7549974.1"/>
    </source>
</evidence>
<gene>
    <name evidence="1" type="ORF">OCK74_12650</name>
</gene>
<dbReference type="EMBL" id="JAOTIF010000008">
    <property type="protein sequence ID" value="MCU7549974.1"/>
    <property type="molecule type" value="Genomic_DNA"/>
</dbReference>
<comment type="caution">
    <text evidence="1">The sequence shown here is derived from an EMBL/GenBank/DDBJ whole genome shotgun (WGS) entry which is preliminary data.</text>
</comment>
<protein>
    <submittedName>
        <fullName evidence="1">Uncharacterized protein</fullName>
    </submittedName>
</protein>
<reference evidence="1" key="1">
    <citation type="submission" date="2022-09" db="EMBL/GenBank/DDBJ databases">
        <authorList>
            <person name="Yuan C."/>
            <person name="Ke Z."/>
        </authorList>
    </citation>
    <scope>NUCLEOTIDE SEQUENCE</scope>
    <source>
        <strain evidence="1">LB-8</strain>
    </source>
</reference>
<dbReference type="RefSeq" id="WP_279297413.1">
    <property type="nucleotide sequence ID" value="NZ_JAOTIF010000008.1"/>
</dbReference>
<evidence type="ECO:0000313" key="2">
    <source>
        <dbReference type="Proteomes" id="UP001155483"/>
    </source>
</evidence>
<name>A0A9X2XP56_9BACT</name>
<keyword evidence="2" id="KW-1185">Reference proteome</keyword>
<dbReference type="AlphaFoldDB" id="A0A9X2XP56"/>